<comment type="caution">
    <text evidence="2">The sequence shown here is derived from an EMBL/GenBank/DDBJ whole genome shotgun (WGS) entry which is preliminary data.</text>
</comment>
<proteinExistence type="predicted"/>
<dbReference type="STRING" id="53346.A5802_001001"/>
<evidence type="ECO:0000256" key="1">
    <source>
        <dbReference type="SAM" id="MobiDB-lite"/>
    </source>
</evidence>
<sequence>MRNFILYQFHRLFNTNTYREMLFQRINEAIYSTYHAANYPKFTGENEMERLAKKLNRSERRKNLLPKLGDPLYKKPSSRIYVEDLQLKISPTRLEEDPNFSYISRQSSTNSLPDEHQTYQPTKPELMSLRSKVKNLSPQMTALAKANDPSTKELPTSRKEIPRVRRTQSDYKRY</sequence>
<reference evidence="2 3" key="1">
    <citation type="submission" date="2016-12" db="EMBL/GenBank/DDBJ databases">
        <authorList>
            <person name="Song W.-J."/>
            <person name="Kurnit D.M."/>
        </authorList>
    </citation>
    <scope>NUCLEOTIDE SEQUENCE [LARGE SCALE GENOMIC DNA]</scope>
    <source>
        <strain evidence="2 3">CGB1038-1_S1</strain>
    </source>
</reference>
<dbReference type="Proteomes" id="UP000189299">
    <property type="component" value="Unassembled WGS sequence"/>
</dbReference>
<dbReference type="AlphaFoldDB" id="A0A1V2UKV7"/>
<evidence type="ECO:0000313" key="2">
    <source>
        <dbReference type="EMBL" id="ONN44082.1"/>
    </source>
</evidence>
<name>A0A1V2UKV7_ENTMU</name>
<feature type="compositionally biased region" description="Basic and acidic residues" evidence="1">
    <location>
        <begin position="155"/>
        <end position="174"/>
    </location>
</feature>
<organism evidence="2 3">
    <name type="scientific">Enterococcus mundtii</name>
    <dbReference type="NCBI Taxonomy" id="53346"/>
    <lineage>
        <taxon>Bacteria</taxon>
        <taxon>Bacillati</taxon>
        <taxon>Bacillota</taxon>
        <taxon>Bacilli</taxon>
        <taxon>Lactobacillales</taxon>
        <taxon>Enterococcaceae</taxon>
        <taxon>Enterococcus</taxon>
    </lineage>
</organism>
<accession>A0A1V2UKV7</accession>
<gene>
    <name evidence="2" type="ORF">BTN92_04395</name>
</gene>
<feature type="region of interest" description="Disordered" evidence="1">
    <location>
        <begin position="142"/>
        <end position="174"/>
    </location>
</feature>
<dbReference type="RefSeq" id="WP_077151334.1">
    <property type="nucleotide sequence ID" value="NZ_CABMMO010000003.1"/>
</dbReference>
<dbReference type="EMBL" id="MSTR01000003">
    <property type="protein sequence ID" value="ONN44082.1"/>
    <property type="molecule type" value="Genomic_DNA"/>
</dbReference>
<evidence type="ECO:0000313" key="3">
    <source>
        <dbReference type="Proteomes" id="UP000189299"/>
    </source>
</evidence>
<protein>
    <submittedName>
        <fullName evidence="2">Uncharacterized protein</fullName>
    </submittedName>
</protein>